<keyword evidence="4" id="KW-1185">Reference proteome</keyword>
<dbReference type="InterPro" id="IPR003677">
    <property type="entry name" value="ANIS5_cation-bd"/>
</dbReference>
<feature type="region of interest" description="Disordered" evidence="1">
    <location>
        <begin position="63"/>
        <end position="143"/>
    </location>
</feature>
<name>A0AAN5D619_9BILA</name>
<dbReference type="PANTHER" id="PTHR21593:SF36">
    <property type="entry name" value="DUF148 DOMAIN-CONTAINING PROTEIN-RELATED"/>
    <property type="match status" value="1"/>
</dbReference>
<dbReference type="AlphaFoldDB" id="A0AAN5D619"/>
<evidence type="ECO:0000313" key="4">
    <source>
        <dbReference type="Proteomes" id="UP001328107"/>
    </source>
</evidence>
<protein>
    <recommendedName>
        <fullName evidence="2">SXP/RAL-2 family protein Ani s 5-like cation-binding domain-containing protein</fullName>
    </recommendedName>
</protein>
<gene>
    <name evidence="3" type="ORF">PMAYCL1PPCAC_27398</name>
</gene>
<feature type="compositionally biased region" description="Basic and acidic residues" evidence="1">
    <location>
        <begin position="258"/>
        <end position="273"/>
    </location>
</feature>
<evidence type="ECO:0000259" key="2">
    <source>
        <dbReference type="Pfam" id="PF02520"/>
    </source>
</evidence>
<organism evidence="3 4">
    <name type="scientific">Pristionchus mayeri</name>
    <dbReference type="NCBI Taxonomy" id="1317129"/>
    <lineage>
        <taxon>Eukaryota</taxon>
        <taxon>Metazoa</taxon>
        <taxon>Ecdysozoa</taxon>
        <taxon>Nematoda</taxon>
        <taxon>Chromadorea</taxon>
        <taxon>Rhabditida</taxon>
        <taxon>Rhabditina</taxon>
        <taxon>Diplogasteromorpha</taxon>
        <taxon>Diplogasteroidea</taxon>
        <taxon>Neodiplogasteridae</taxon>
        <taxon>Pristionchus</taxon>
    </lineage>
</organism>
<feature type="domain" description="SXP/RAL-2 family protein Ani s 5-like cation-binding" evidence="2">
    <location>
        <begin position="156"/>
        <end position="239"/>
    </location>
</feature>
<dbReference type="Proteomes" id="UP001328107">
    <property type="component" value="Unassembled WGS sequence"/>
</dbReference>
<proteinExistence type="predicted"/>
<comment type="caution">
    <text evidence="3">The sequence shown here is derived from an EMBL/GenBank/DDBJ whole genome shotgun (WGS) entry which is preliminary data.</text>
</comment>
<reference evidence="4" key="1">
    <citation type="submission" date="2022-10" db="EMBL/GenBank/DDBJ databases">
        <title>Genome assembly of Pristionchus species.</title>
        <authorList>
            <person name="Yoshida K."/>
            <person name="Sommer R.J."/>
        </authorList>
    </citation>
    <scope>NUCLEOTIDE SEQUENCE [LARGE SCALE GENOMIC DNA]</scope>
    <source>
        <strain evidence="4">RS5460</strain>
    </source>
</reference>
<dbReference type="EMBL" id="BTRK01000006">
    <property type="protein sequence ID" value="GMR57203.1"/>
    <property type="molecule type" value="Genomic_DNA"/>
</dbReference>
<accession>A0AAN5D619</accession>
<sequence>MPYTAYCIRIPHTVYRISYTVYRTRIPYSSCHPSPFSMHRILLVSSLLAVAFAQYGGGYPQQQQQGNGYYGQQQQWPQQQQQPMQQQNRYNQQQQYQPQQYQQQQQQQYQQQPQQQQQQYGNNNNNKNGRGMTGGANKPDAPPFLQNLTSQAVTEYNKIKARNVTKDQITEAVGNWSTTYNVTEQVTAYTTKLELARQNVSAAAEQLPTILGQIFKFMADENLTPSQERASIEQLYANLTYPLTTLTKTALIAAKNGGEEKTEKGKLYDDKGEIIPSRR</sequence>
<feature type="region of interest" description="Disordered" evidence="1">
    <location>
        <begin position="258"/>
        <end position="279"/>
    </location>
</feature>
<dbReference type="PANTHER" id="PTHR21593">
    <property type="entry name" value="PRION-LIKE- Q/N-RICH -DOMAIN-BEARING PROTEIN PROTEIN"/>
    <property type="match status" value="1"/>
</dbReference>
<evidence type="ECO:0000256" key="1">
    <source>
        <dbReference type="SAM" id="MobiDB-lite"/>
    </source>
</evidence>
<evidence type="ECO:0000313" key="3">
    <source>
        <dbReference type="EMBL" id="GMR57203.1"/>
    </source>
</evidence>
<dbReference type="InterPro" id="IPR052823">
    <property type="entry name" value="SXP/RAL-2_related"/>
</dbReference>
<feature type="compositionally biased region" description="Low complexity" evidence="1">
    <location>
        <begin position="63"/>
        <end position="126"/>
    </location>
</feature>
<dbReference type="Pfam" id="PF02520">
    <property type="entry name" value="ANIS5_cation-bd"/>
    <property type="match status" value="1"/>
</dbReference>